<proteinExistence type="predicted"/>
<feature type="region of interest" description="Disordered" evidence="1">
    <location>
        <begin position="1"/>
        <end position="23"/>
    </location>
</feature>
<evidence type="ECO:0008006" key="4">
    <source>
        <dbReference type="Google" id="ProtNLM"/>
    </source>
</evidence>
<name>A0A834S5E3_9PLEO</name>
<dbReference type="GO" id="GO:0003676">
    <property type="term" value="F:nucleic acid binding"/>
    <property type="evidence" value="ECO:0007669"/>
    <property type="project" value="InterPro"/>
</dbReference>
<dbReference type="SUPFAM" id="SSF53098">
    <property type="entry name" value="Ribonuclease H-like"/>
    <property type="match status" value="1"/>
</dbReference>
<organism evidence="2 3">
    <name type="scientific">Pyrenophora tritici-repentis</name>
    <dbReference type="NCBI Taxonomy" id="45151"/>
    <lineage>
        <taxon>Eukaryota</taxon>
        <taxon>Fungi</taxon>
        <taxon>Dikarya</taxon>
        <taxon>Ascomycota</taxon>
        <taxon>Pezizomycotina</taxon>
        <taxon>Dothideomycetes</taxon>
        <taxon>Pleosporomycetidae</taxon>
        <taxon>Pleosporales</taxon>
        <taxon>Pleosporineae</taxon>
        <taxon>Pleosporaceae</taxon>
        <taxon>Pyrenophora</taxon>
    </lineage>
</organism>
<protein>
    <recommendedName>
        <fullName evidence="4">RNase H type-1 domain-containing protein</fullName>
    </recommendedName>
</protein>
<evidence type="ECO:0000313" key="3">
    <source>
        <dbReference type="Proteomes" id="UP000245464"/>
    </source>
</evidence>
<dbReference type="InterPro" id="IPR036397">
    <property type="entry name" value="RNaseH_sf"/>
</dbReference>
<gene>
    <name evidence="2" type="ORF">PtrM4_001530</name>
</gene>
<sequence>MLGTWSSTHGALQQRQNNKPDTSAFNIVNGRIFTPGLGIILAPQPFTPEGGDFLHIALDVSGDGKLPVPPRNTADPLTQVYNFTLFLTSTIMQKNFTISNVTTSTPPFANIMNQESGQTVKHINFEWPDCLVGNNNDEDGATARGDYNISIHQNYRLNGVDRYTIFNLPISVTNSISQFPGAGQLTTKPAPGPLSANGGRMSCNLLQNPMVDFNTQVNSVNNPPGQPMQDIKLETSPRKDGGQVAIYRLNNLSDNLGQQWLLRCIRAAKRITTKKVSIHLQWAPGHNDVKGNKKADTLAKEAAKERPTTSTIASLAYLGIEINKIQKTEQLIEYKRYTNRPTKNRSSYLRIFKLNTHTTIKVPKGTLREILSAFYSLKLGHRYFNSYLKRFNKRDYNLYICYKPQTLQYLLLDCKQYKTHRNTLKEAIPHRPITLPLLL</sequence>
<reference evidence="2 3" key="1">
    <citation type="journal article" date="2018" name="BMC Genomics">
        <title>Comparative genomics of the wheat fungal pathogen Pyrenophora tritici-repentis reveals chromosomal variations and genome plasticity.</title>
        <authorList>
            <person name="Moolhuijzen P."/>
            <person name="See P.T."/>
            <person name="Hane J.K."/>
            <person name="Shi G."/>
            <person name="Liu Z."/>
            <person name="Oliver R.P."/>
            <person name="Moffat C.S."/>
        </authorList>
    </citation>
    <scope>NUCLEOTIDE SEQUENCE [LARGE SCALE GENOMIC DNA]</scope>
    <source>
        <strain evidence="2">M4</strain>
    </source>
</reference>
<dbReference type="Gene3D" id="3.30.420.10">
    <property type="entry name" value="Ribonuclease H-like superfamily/Ribonuclease H"/>
    <property type="match status" value="1"/>
</dbReference>
<evidence type="ECO:0000256" key="1">
    <source>
        <dbReference type="SAM" id="MobiDB-lite"/>
    </source>
</evidence>
<dbReference type="RefSeq" id="XP_065964798.1">
    <property type="nucleotide sequence ID" value="XM_066102596.1"/>
</dbReference>
<dbReference type="KEGG" id="ptrr:90953799"/>
<accession>A0A834S5E3</accession>
<comment type="caution">
    <text evidence="2">The sequence shown here is derived from an EMBL/GenBank/DDBJ whole genome shotgun (WGS) entry which is preliminary data.</text>
</comment>
<dbReference type="GeneID" id="90953799"/>
<dbReference type="EMBL" id="NQIK02000001">
    <property type="protein sequence ID" value="KAF7575913.1"/>
    <property type="molecule type" value="Genomic_DNA"/>
</dbReference>
<dbReference type="AlphaFoldDB" id="A0A834S5E3"/>
<evidence type="ECO:0000313" key="2">
    <source>
        <dbReference type="EMBL" id="KAF7575913.1"/>
    </source>
</evidence>
<dbReference type="InterPro" id="IPR012337">
    <property type="entry name" value="RNaseH-like_sf"/>
</dbReference>
<dbReference type="Proteomes" id="UP000245464">
    <property type="component" value="Chromosome 1"/>
</dbReference>
<dbReference type="CDD" id="cd09276">
    <property type="entry name" value="Rnase_HI_RT_non_LTR"/>
    <property type="match status" value="1"/>
</dbReference>